<keyword evidence="1" id="KW-0732">Signal</keyword>
<dbReference type="RefSeq" id="WP_382377375.1">
    <property type="nucleotide sequence ID" value="NZ_JBHRZI010000027.1"/>
</dbReference>
<evidence type="ECO:0000256" key="1">
    <source>
        <dbReference type="SAM" id="SignalP"/>
    </source>
</evidence>
<reference evidence="3" key="1">
    <citation type="journal article" date="2019" name="Int. J. Syst. Evol. Microbiol.">
        <title>The Global Catalogue of Microorganisms (GCM) 10K type strain sequencing project: providing services to taxonomists for standard genome sequencing and annotation.</title>
        <authorList>
            <consortium name="The Broad Institute Genomics Platform"/>
            <consortium name="The Broad Institute Genome Sequencing Center for Infectious Disease"/>
            <person name="Wu L."/>
            <person name="Ma J."/>
        </authorList>
    </citation>
    <scope>NUCLEOTIDE SEQUENCE [LARGE SCALE GENOMIC DNA]</scope>
    <source>
        <strain evidence="3">CGMCC 4.7405</strain>
    </source>
</reference>
<dbReference type="EMBL" id="JBHRZI010000027">
    <property type="protein sequence ID" value="MFC3895846.1"/>
    <property type="molecule type" value="Genomic_DNA"/>
</dbReference>
<evidence type="ECO:0000313" key="3">
    <source>
        <dbReference type="Proteomes" id="UP001595690"/>
    </source>
</evidence>
<proteinExistence type="predicted"/>
<gene>
    <name evidence="2" type="ORF">ACFOWZ_30585</name>
</gene>
<keyword evidence="3" id="KW-1185">Reference proteome</keyword>
<evidence type="ECO:0000313" key="2">
    <source>
        <dbReference type="EMBL" id="MFC3895846.1"/>
    </source>
</evidence>
<accession>A0ABV8C1M3</accession>
<sequence length="165" mass="17119">MSGGFRRLACFLSVLLLSAGLTGTATAAPAAPLVVFSGPGIEMSTQGDVSAAAIRCDVGVGNDVTLYDGQLHVTWAIACRDTATNQLSPLVRDITMQIGIRKGSSIIPPASPPCVTPGPSATCSHHVVYDGFTGKTDSVMYAQVTWWDNYPTLTGGFLSAGKIIT</sequence>
<protein>
    <recommendedName>
        <fullName evidence="4">Secreted protein</fullName>
    </recommendedName>
</protein>
<name>A0ABV8C1M3_9PSEU</name>
<organism evidence="2 3">
    <name type="scientific">Lentzea rhizosphaerae</name>
    <dbReference type="NCBI Taxonomy" id="2041025"/>
    <lineage>
        <taxon>Bacteria</taxon>
        <taxon>Bacillati</taxon>
        <taxon>Actinomycetota</taxon>
        <taxon>Actinomycetes</taxon>
        <taxon>Pseudonocardiales</taxon>
        <taxon>Pseudonocardiaceae</taxon>
        <taxon>Lentzea</taxon>
    </lineage>
</organism>
<feature type="signal peptide" evidence="1">
    <location>
        <begin position="1"/>
        <end position="27"/>
    </location>
</feature>
<feature type="chain" id="PRO_5045849669" description="Secreted protein" evidence="1">
    <location>
        <begin position="28"/>
        <end position="165"/>
    </location>
</feature>
<comment type="caution">
    <text evidence="2">The sequence shown here is derived from an EMBL/GenBank/DDBJ whole genome shotgun (WGS) entry which is preliminary data.</text>
</comment>
<dbReference type="Proteomes" id="UP001595690">
    <property type="component" value="Unassembled WGS sequence"/>
</dbReference>
<evidence type="ECO:0008006" key="4">
    <source>
        <dbReference type="Google" id="ProtNLM"/>
    </source>
</evidence>